<dbReference type="GO" id="GO:0005634">
    <property type="term" value="C:nucleus"/>
    <property type="evidence" value="ECO:0007669"/>
    <property type="project" value="UniProtKB-SubCell"/>
</dbReference>
<feature type="compositionally biased region" description="Polar residues" evidence="6">
    <location>
        <begin position="1"/>
        <end position="11"/>
    </location>
</feature>
<keyword evidence="3" id="KW-0805">Transcription regulation</keyword>
<feature type="compositionally biased region" description="Polar residues" evidence="6">
    <location>
        <begin position="825"/>
        <end position="840"/>
    </location>
</feature>
<feature type="region of interest" description="Disordered" evidence="6">
    <location>
        <begin position="814"/>
        <end position="855"/>
    </location>
</feature>
<dbReference type="InterPro" id="IPR019340">
    <property type="entry name" value="Histone_AcTrfase_su3"/>
</dbReference>
<accession>A0A140KNE3</accession>
<feature type="region of interest" description="Disordered" evidence="6">
    <location>
        <begin position="342"/>
        <end position="387"/>
    </location>
</feature>
<feature type="compositionally biased region" description="Basic and acidic residues" evidence="6">
    <location>
        <begin position="436"/>
        <end position="456"/>
    </location>
</feature>
<feature type="compositionally biased region" description="Polar residues" evidence="6">
    <location>
        <begin position="589"/>
        <end position="598"/>
    </location>
</feature>
<dbReference type="Pfam" id="PF10198">
    <property type="entry name" value="Ada3"/>
    <property type="match status" value="1"/>
</dbReference>
<evidence type="ECO:0008006" key="8">
    <source>
        <dbReference type="Google" id="ProtNLM"/>
    </source>
</evidence>
<feature type="compositionally biased region" description="Low complexity" evidence="6">
    <location>
        <begin position="657"/>
        <end position="671"/>
    </location>
</feature>
<feature type="region of interest" description="Disordered" evidence="6">
    <location>
        <begin position="648"/>
        <end position="706"/>
    </location>
</feature>
<comment type="similarity">
    <text evidence="2">Belongs to the NGG1 family.</text>
</comment>
<evidence type="ECO:0000256" key="2">
    <source>
        <dbReference type="ARBA" id="ARBA00005330"/>
    </source>
</evidence>
<evidence type="ECO:0000256" key="1">
    <source>
        <dbReference type="ARBA" id="ARBA00004123"/>
    </source>
</evidence>
<dbReference type="GO" id="GO:0003713">
    <property type="term" value="F:transcription coactivator activity"/>
    <property type="evidence" value="ECO:0007669"/>
    <property type="project" value="TreeGrafter"/>
</dbReference>
<feature type="region of interest" description="Disordered" evidence="6">
    <location>
        <begin position="417"/>
        <end position="486"/>
    </location>
</feature>
<proteinExistence type="inferred from homology"/>
<keyword evidence="5" id="KW-0539">Nucleus</keyword>
<keyword evidence="4" id="KW-0804">Transcription</keyword>
<evidence type="ECO:0000256" key="3">
    <source>
        <dbReference type="ARBA" id="ARBA00023015"/>
    </source>
</evidence>
<dbReference type="EMBL" id="LK056694">
    <property type="protein sequence ID" value="CDU26318.1"/>
    <property type="molecule type" value="Genomic_DNA"/>
</dbReference>
<dbReference type="GO" id="GO:0000124">
    <property type="term" value="C:SAGA complex"/>
    <property type="evidence" value="ECO:0007669"/>
    <property type="project" value="TreeGrafter"/>
</dbReference>
<dbReference type="OrthoDB" id="1232at2759"/>
<gene>
    <name evidence="7" type="ORF">SPSC_06512</name>
</gene>
<name>A0A140KNE3_9BASI</name>
<feature type="compositionally biased region" description="Polar residues" evidence="6">
    <location>
        <begin position="185"/>
        <end position="199"/>
    </location>
</feature>
<evidence type="ECO:0000256" key="5">
    <source>
        <dbReference type="ARBA" id="ARBA00023242"/>
    </source>
</evidence>
<comment type="subcellular location">
    <subcellularLocation>
        <location evidence="1">Nucleus</location>
    </subcellularLocation>
</comment>
<feature type="region of interest" description="Disordered" evidence="6">
    <location>
        <begin position="1"/>
        <end position="30"/>
    </location>
</feature>
<dbReference type="AlphaFoldDB" id="A0A140KNE3"/>
<dbReference type="GO" id="GO:0006357">
    <property type="term" value="P:regulation of transcription by RNA polymerase II"/>
    <property type="evidence" value="ECO:0007669"/>
    <property type="project" value="TreeGrafter"/>
</dbReference>
<feature type="compositionally biased region" description="Low complexity" evidence="6">
    <location>
        <begin position="150"/>
        <end position="170"/>
    </location>
</feature>
<reference evidence="7" key="1">
    <citation type="submission" date="2014-06" db="EMBL/GenBank/DDBJ databases">
        <authorList>
            <person name="Ju J."/>
            <person name="Zhang J."/>
        </authorList>
    </citation>
    <scope>NUCLEOTIDE SEQUENCE</scope>
    <source>
        <strain evidence="7">SscI8</strain>
    </source>
</reference>
<evidence type="ECO:0000256" key="4">
    <source>
        <dbReference type="ARBA" id="ARBA00023163"/>
    </source>
</evidence>
<feature type="compositionally biased region" description="Polar residues" evidence="6">
    <location>
        <begin position="311"/>
        <end position="321"/>
    </location>
</feature>
<feature type="compositionally biased region" description="Low complexity" evidence="6">
    <location>
        <begin position="276"/>
        <end position="310"/>
    </location>
</feature>
<feature type="compositionally biased region" description="Acidic residues" evidence="6">
    <location>
        <begin position="224"/>
        <end position="242"/>
    </location>
</feature>
<dbReference type="PANTHER" id="PTHR13556">
    <property type="entry name" value="TRANSCRIPTIONAL ADAPTER 3-RELATED"/>
    <property type="match status" value="1"/>
</dbReference>
<organism evidence="7">
    <name type="scientific">Sporisorium scitamineum</name>
    <dbReference type="NCBI Taxonomy" id="49012"/>
    <lineage>
        <taxon>Eukaryota</taxon>
        <taxon>Fungi</taxon>
        <taxon>Dikarya</taxon>
        <taxon>Basidiomycota</taxon>
        <taxon>Ustilaginomycotina</taxon>
        <taxon>Ustilaginomycetes</taxon>
        <taxon>Ustilaginales</taxon>
        <taxon>Ustilaginaceae</taxon>
        <taxon>Sporisorium</taxon>
    </lineage>
</organism>
<dbReference type="PANTHER" id="PTHR13556:SF2">
    <property type="entry name" value="TRANSCRIPTIONAL ADAPTER 3"/>
    <property type="match status" value="1"/>
</dbReference>
<evidence type="ECO:0000256" key="6">
    <source>
        <dbReference type="SAM" id="MobiDB-lite"/>
    </source>
</evidence>
<protein>
    <recommendedName>
        <fullName evidence="8">NGG1-general transcriptional adaptor or co-activator</fullName>
    </recommendedName>
</protein>
<feature type="compositionally biased region" description="Polar residues" evidence="6">
    <location>
        <begin position="360"/>
        <end position="371"/>
    </location>
</feature>
<evidence type="ECO:0000313" key="7">
    <source>
        <dbReference type="EMBL" id="CDU26318.1"/>
    </source>
</evidence>
<feature type="region of interest" description="Disordered" evidence="6">
    <location>
        <begin position="589"/>
        <end position="608"/>
    </location>
</feature>
<feature type="compositionally biased region" description="Acidic residues" evidence="6">
    <location>
        <begin position="687"/>
        <end position="704"/>
    </location>
</feature>
<feature type="compositionally biased region" description="Low complexity" evidence="6">
    <location>
        <begin position="123"/>
        <end position="136"/>
    </location>
</feature>
<sequence length="901" mass="95476">MGGKDSNTALSRASRDAGGASGFPSASRTGANAPFYRQFLPAQLSNISPNDSIPTLDELSALAKHLGRIKAESAARLLRLESRSADPTRPLFFSAPNDLFSPPGLASLSNAAQSLYSDSARQTTPSNSSSTSFSKTQKARVRSFASPAPSGLASNLNGSASAGAASALASKNKVKIKRERDNDSVPASASALYSDSRSLNKLGVAGGKANPRSKAARAHSLDVGGDDESIASTDPEWDLDEDMPSRPGRTYAKNKKRKRRDAGADSNDESGSEFEAGALLGAAGSARGASTSNPSALNAAARSAAASASRTGSDVGTSSGAMGTPKIPAIGMRLKANTGIGSATAAAAQTPPGFPRKASDTTQVSTRRNSVLPSPSPLPSTPLNQPASAVVPPIIYQPAPGWELPARTPATFMPALEKSRKPRAYPTKPGEVNEDFANKDWKEKERERDRLLERESVGPGTPGGIGPGQSMVKEATTGRRGGRDLQQTPINTFYNYADAFFKTLTEDDLAWLSSKSDDHEPFQMPPLGRHYKEVWEEEEALIASGSIDVYGNPISAISRSPSISLGAGGGLPFDANALAAAAAAAAARNGTTDSNGQHSARAELEIPPPPHFRVKQMSNQHLGLESPAVVDARSGPLAERLVASLLPSHNEYDGDDANTSAAAARGDATSALPPSMLASLNGHVGADEDDGDDDDAEGEPDLDLDGVVQDQDMATFEERIAKELQALEVLGADENLDWSTRADDEISTTLRMVQRELARQQKVNGMRKDRLFGIAKDRMAYQDYLNCLNSVEKEIELGWTKRLRQIKASLSKRKKGGHIYHDDSNLTQGANGVQSASGTPQPGGAPYNGPVRPQLPENLVSAMDRREKLQFAFKELFDEAKHAWQTPTESVYADLLLDEVE</sequence>
<feature type="region of interest" description="Disordered" evidence="6">
    <location>
        <begin position="115"/>
        <end position="326"/>
    </location>
</feature>